<organism evidence="2">
    <name type="scientific">marine sediment metagenome</name>
    <dbReference type="NCBI Taxonomy" id="412755"/>
    <lineage>
        <taxon>unclassified sequences</taxon>
        <taxon>metagenomes</taxon>
        <taxon>ecological metagenomes</taxon>
    </lineage>
</organism>
<keyword evidence="1" id="KW-1133">Transmembrane helix</keyword>
<comment type="caution">
    <text evidence="2">The sequence shown here is derived from an EMBL/GenBank/DDBJ whole genome shotgun (WGS) entry which is preliminary data.</text>
</comment>
<dbReference type="AlphaFoldDB" id="X0UB05"/>
<feature type="transmembrane region" description="Helical" evidence="1">
    <location>
        <begin position="12"/>
        <end position="34"/>
    </location>
</feature>
<sequence length="182" mass="19218">MTPQRRLFDSRELALIIILSSLGAVISVPVGHAGNFLKTLALPPGASQLLAGVHVLWLILAAVLVDRRGAATMTGVLKGLVEMTLFSYHGILVFLISAVEGLVVDLVLLPLDKNDVKSICVASGLSSASNVAVLQFAAMLPLPLAVFVSMYLASFVSGLIFAGYMGKRVLDVISRNSLFVKG</sequence>
<evidence type="ECO:0000313" key="2">
    <source>
        <dbReference type="EMBL" id="GAF85685.1"/>
    </source>
</evidence>
<dbReference type="Pfam" id="PF09819">
    <property type="entry name" value="ABC_cobalt"/>
    <property type="match status" value="1"/>
</dbReference>
<dbReference type="InterPro" id="IPR017195">
    <property type="entry name" value="ABC_thiamin-permease_prd"/>
</dbReference>
<feature type="transmembrane region" description="Helical" evidence="1">
    <location>
        <begin position="144"/>
        <end position="165"/>
    </location>
</feature>
<feature type="transmembrane region" description="Helical" evidence="1">
    <location>
        <begin position="46"/>
        <end position="65"/>
    </location>
</feature>
<protein>
    <submittedName>
        <fullName evidence="2">Uncharacterized protein</fullName>
    </submittedName>
</protein>
<feature type="transmembrane region" description="Helical" evidence="1">
    <location>
        <begin position="86"/>
        <end position="109"/>
    </location>
</feature>
<gene>
    <name evidence="2" type="ORF">S01H1_02379</name>
</gene>
<reference evidence="2" key="1">
    <citation type="journal article" date="2014" name="Front. Microbiol.">
        <title>High frequency of phylogenetically diverse reductive dehalogenase-homologous genes in deep subseafloor sedimentary metagenomes.</title>
        <authorList>
            <person name="Kawai M."/>
            <person name="Futagami T."/>
            <person name="Toyoda A."/>
            <person name="Takaki Y."/>
            <person name="Nishi S."/>
            <person name="Hori S."/>
            <person name="Arai W."/>
            <person name="Tsubouchi T."/>
            <person name="Morono Y."/>
            <person name="Uchiyama I."/>
            <person name="Ito T."/>
            <person name="Fujiyama A."/>
            <person name="Inagaki F."/>
            <person name="Takami H."/>
        </authorList>
    </citation>
    <scope>NUCLEOTIDE SEQUENCE</scope>
    <source>
        <strain evidence="2">Expedition CK06-06</strain>
    </source>
</reference>
<dbReference type="EMBL" id="BARS01001138">
    <property type="protein sequence ID" value="GAF85685.1"/>
    <property type="molecule type" value="Genomic_DNA"/>
</dbReference>
<name>X0UB05_9ZZZZ</name>
<proteinExistence type="predicted"/>
<accession>X0UB05</accession>
<keyword evidence="1" id="KW-0812">Transmembrane</keyword>
<keyword evidence="1" id="KW-0472">Membrane</keyword>
<evidence type="ECO:0000256" key="1">
    <source>
        <dbReference type="SAM" id="Phobius"/>
    </source>
</evidence>